<keyword evidence="5 10" id="KW-0812">Transmembrane</keyword>
<keyword evidence="8" id="KW-0131">Cell cycle</keyword>
<dbReference type="Gene3D" id="3.10.20.310">
    <property type="entry name" value="membrane protein fhac"/>
    <property type="match status" value="1"/>
</dbReference>
<evidence type="ECO:0000259" key="11">
    <source>
        <dbReference type="PROSITE" id="PS51779"/>
    </source>
</evidence>
<dbReference type="InterPro" id="IPR034746">
    <property type="entry name" value="POTRA"/>
</dbReference>
<evidence type="ECO:0000256" key="10">
    <source>
        <dbReference type="SAM" id="Phobius"/>
    </source>
</evidence>
<feature type="transmembrane region" description="Helical" evidence="10">
    <location>
        <begin position="59"/>
        <end position="82"/>
    </location>
</feature>
<gene>
    <name evidence="12" type="ordered locus">Desac_0595</name>
</gene>
<keyword evidence="4" id="KW-0132">Cell division</keyword>
<dbReference type="HOGENOM" id="CLU_047677_3_0_7"/>
<dbReference type="EMBL" id="CP002629">
    <property type="protein sequence ID" value="AEB08481.1"/>
    <property type="molecule type" value="Genomic_DNA"/>
</dbReference>
<comment type="subcellular location">
    <subcellularLocation>
        <location evidence="1">Membrane</location>
    </subcellularLocation>
</comment>
<dbReference type="InterPro" id="IPR013685">
    <property type="entry name" value="POTRA_FtsQ_type"/>
</dbReference>
<evidence type="ECO:0000256" key="1">
    <source>
        <dbReference type="ARBA" id="ARBA00004370"/>
    </source>
</evidence>
<protein>
    <submittedName>
        <fullName evidence="12">Polypeptide-transport-associated domain protein FtsQ-type</fullName>
    </submittedName>
</protein>
<evidence type="ECO:0000256" key="7">
    <source>
        <dbReference type="ARBA" id="ARBA00023136"/>
    </source>
</evidence>
<dbReference type="STRING" id="880072.Desac_0595"/>
<dbReference type="eggNOG" id="COG1589">
    <property type="taxonomic scope" value="Bacteria"/>
</dbReference>
<organism evidence="12 13">
    <name type="scientific">Desulfobacca acetoxidans (strain ATCC 700848 / DSM 11109 / ASRB2)</name>
    <dbReference type="NCBI Taxonomy" id="880072"/>
    <lineage>
        <taxon>Bacteria</taxon>
        <taxon>Pseudomonadati</taxon>
        <taxon>Thermodesulfobacteriota</taxon>
        <taxon>Desulfobaccia</taxon>
        <taxon>Desulfobaccales</taxon>
        <taxon>Desulfobaccaceae</taxon>
        <taxon>Desulfobacca</taxon>
    </lineage>
</organism>
<evidence type="ECO:0000256" key="9">
    <source>
        <dbReference type="SAM" id="MobiDB-lite"/>
    </source>
</evidence>
<dbReference type="RefSeq" id="WP_013705594.1">
    <property type="nucleotide sequence ID" value="NC_015388.1"/>
</dbReference>
<accession>F2NG68</accession>
<dbReference type="Pfam" id="PF03799">
    <property type="entry name" value="FtsQ_DivIB_C"/>
    <property type="match status" value="1"/>
</dbReference>
<dbReference type="InterPro" id="IPR045335">
    <property type="entry name" value="FtsQ_C_sf"/>
</dbReference>
<keyword evidence="13" id="KW-1185">Reference proteome</keyword>
<feature type="region of interest" description="Disordered" evidence="9">
    <location>
        <begin position="1"/>
        <end position="22"/>
    </location>
</feature>
<dbReference type="PANTHER" id="PTHR35851">
    <property type="entry name" value="CELL DIVISION PROTEIN FTSQ"/>
    <property type="match status" value="1"/>
</dbReference>
<evidence type="ECO:0000256" key="5">
    <source>
        <dbReference type="ARBA" id="ARBA00022692"/>
    </source>
</evidence>
<dbReference type="InterPro" id="IPR026579">
    <property type="entry name" value="FtsQ"/>
</dbReference>
<dbReference type="Gene3D" id="3.40.50.11690">
    <property type="entry name" value="Cell division protein FtsQ/DivIB"/>
    <property type="match status" value="1"/>
</dbReference>
<proteinExistence type="predicted"/>
<dbReference type="GO" id="GO:0016020">
    <property type="term" value="C:membrane"/>
    <property type="evidence" value="ECO:0007669"/>
    <property type="project" value="UniProtKB-SubCell"/>
</dbReference>
<evidence type="ECO:0000256" key="8">
    <source>
        <dbReference type="ARBA" id="ARBA00023306"/>
    </source>
</evidence>
<dbReference type="Proteomes" id="UP000000483">
    <property type="component" value="Chromosome"/>
</dbReference>
<dbReference type="GO" id="GO:0090529">
    <property type="term" value="P:cell septum assembly"/>
    <property type="evidence" value="ECO:0007669"/>
    <property type="project" value="InterPro"/>
</dbReference>
<evidence type="ECO:0000256" key="3">
    <source>
        <dbReference type="ARBA" id="ARBA00022519"/>
    </source>
</evidence>
<evidence type="ECO:0000313" key="13">
    <source>
        <dbReference type="Proteomes" id="UP000000483"/>
    </source>
</evidence>
<feature type="domain" description="POTRA" evidence="11">
    <location>
        <begin position="91"/>
        <end position="159"/>
    </location>
</feature>
<dbReference type="KEGG" id="dao:Desac_0595"/>
<sequence>MTYARSYASSRRSTRSNAFHRSHKRKIEKINFKRNAYRRNSRSWQLPWQGIRQFLVRSFYVFAATSVVAGISLLFVLSYHYLLTLPYFCIKDPASLKIEGQARSHPEQVLQAMQIRPGTSLLAIQPFKVEKALLQQRWIEKVELTRQWPDQLRIVVYEHQPYALVKIGKFYLINPQGILFKELEPEDPHDLPVITGLHFEHFNRVEGKIAPLLAKVFTFMESLPKENDSLNLASISEIHVDPERGLTIYPSGLGVGVSIGFQGHQQKLAGLQKVMPLLKQRGDWQKIEKIDLNYPQRVLVSLRNTEPQTP</sequence>
<dbReference type="AlphaFoldDB" id="F2NG68"/>
<evidence type="ECO:0000313" key="12">
    <source>
        <dbReference type="EMBL" id="AEB08481.1"/>
    </source>
</evidence>
<reference evidence="12 13" key="1">
    <citation type="journal article" date="2011" name="Stand. Genomic Sci.">
        <title>Complete genome sequence of the acetate-degrading sulfate reducer Desulfobacca acetoxidans type strain (ASRB2).</title>
        <authorList>
            <person name="Goker M."/>
            <person name="Teshima H."/>
            <person name="Lapidus A."/>
            <person name="Nolan M."/>
            <person name="Lucas S."/>
            <person name="Hammon N."/>
            <person name="Deshpande S."/>
            <person name="Cheng J.F."/>
            <person name="Tapia R."/>
            <person name="Han C."/>
            <person name="Goodwin L."/>
            <person name="Pitluck S."/>
            <person name="Huntemann M."/>
            <person name="Liolios K."/>
            <person name="Ivanova N."/>
            <person name="Pagani I."/>
            <person name="Mavromatis K."/>
            <person name="Ovchinikova G."/>
            <person name="Pati A."/>
            <person name="Chen A."/>
            <person name="Palaniappan K."/>
            <person name="Land M."/>
            <person name="Hauser L."/>
            <person name="Brambilla E.M."/>
            <person name="Rohde M."/>
            <person name="Spring S."/>
            <person name="Detter J.C."/>
            <person name="Woyke T."/>
            <person name="Bristow J."/>
            <person name="Eisen J.A."/>
            <person name="Markowitz V."/>
            <person name="Hugenholtz P."/>
            <person name="Kyrpides N.C."/>
            <person name="Klenk H.P."/>
        </authorList>
    </citation>
    <scope>NUCLEOTIDE SEQUENCE [LARGE SCALE GENOMIC DNA]</scope>
    <source>
        <strain evidence="13">ATCC 700848 / DSM 11109 / ASRB2</strain>
    </source>
</reference>
<evidence type="ECO:0000256" key="2">
    <source>
        <dbReference type="ARBA" id="ARBA00022475"/>
    </source>
</evidence>
<dbReference type="InterPro" id="IPR005548">
    <property type="entry name" value="Cell_div_FtsQ/DivIB_C"/>
</dbReference>
<dbReference type="Pfam" id="PF08478">
    <property type="entry name" value="POTRA_1"/>
    <property type="match status" value="1"/>
</dbReference>
<reference evidence="13" key="2">
    <citation type="submission" date="2011-03" db="EMBL/GenBank/DDBJ databases">
        <title>The complete genome of Desulfobacca acetoxidans DSM 11109.</title>
        <authorList>
            <consortium name="US DOE Joint Genome Institute (JGI-PGF)"/>
            <person name="Lucas S."/>
            <person name="Copeland A."/>
            <person name="Lapidus A."/>
            <person name="Bruce D."/>
            <person name="Goodwin L."/>
            <person name="Pitluck S."/>
            <person name="Peters L."/>
            <person name="Kyrpides N."/>
            <person name="Mavromatis K."/>
            <person name="Ivanova N."/>
            <person name="Ovchinnikova G."/>
            <person name="Teshima H."/>
            <person name="Detter J.C."/>
            <person name="Han C."/>
            <person name="Land M."/>
            <person name="Hauser L."/>
            <person name="Markowitz V."/>
            <person name="Cheng J.-F."/>
            <person name="Hugenholtz P."/>
            <person name="Woyke T."/>
            <person name="Wu D."/>
            <person name="Spring S."/>
            <person name="Schueler E."/>
            <person name="Brambilla E."/>
            <person name="Klenk H.-P."/>
            <person name="Eisen J.A."/>
        </authorList>
    </citation>
    <scope>NUCLEOTIDE SEQUENCE [LARGE SCALE GENOMIC DNA]</scope>
    <source>
        <strain evidence="13">ATCC 700848 / DSM 11109 / ASRB2</strain>
    </source>
</reference>
<keyword evidence="7 10" id="KW-0472">Membrane</keyword>
<name>F2NG68_DESAR</name>
<dbReference type="PANTHER" id="PTHR35851:SF1">
    <property type="entry name" value="CELL DIVISION PROTEIN FTSQ"/>
    <property type="match status" value="1"/>
</dbReference>
<keyword evidence="3" id="KW-0997">Cell inner membrane</keyword>
<keyword evidence="2" id="KW-1003">Cell membrane</keyword>
<evidence type="ECO:0000256" key="6">
    <source>
        <dbReference type="ARBA" id="ARBA00022989"/>
    </source>
</evidence>
<feature type="compositionally biased region" description="Basic residues" evidence="9">
    <location>
        <begin position="12"/>
        <end position="22"/>
    </location>
</feature>
<dbReference type="OrthoDB" id="5413835at2"/>
<keyword evidence="6 10" id="KW-1133">Transmembrane helix</keyword>
<feature type="compositionally biased region" description="Low complexity" evidence="9">
    <location>
        <begin position="1"/>
        <end position="11"/>
    </location>
</feature>
<dbReference type="PROSITE" id="PS51779">
    <property type="entry name" value="POTRA"/>
    <property type="match status" value="1"/>
</dbReference>
<evidence type="ECO:0000256" key="4">
    <source>
        <dbReference type="ARBA" id="ARBA00022618"/>
    </source>
</evidence>